<dbReference type="Proteomes" id="UP000054564">
    <property type="component" value="Unassembled WGS sequence"/>
</dbReference>
<dbReference type="PANTHER" id="PTHR43805">
    <property type="entry name" value="GLYCEROPHOSPHORYL DIESTER PHOSPHODIESTERASE"/>
    <property type="match status" value="1"/>
</dbReference>
<reference evidence="4" key="1">
    <citation type="submission" date="2014-03" db="EMBL/GenBank/DDBJ databases">
        <title>The Genome Sequence of Puccinia striiformis f. sp. tritici PST-78.</title>
        <authorList>
            <consortium name="The Broad Institute Genome Sequencing Platform"/>
            <person name="Cuomo C."/>
            <person name="Hulbert S."/>
            <person name="Chen X."/>
            <person name="Walker B."/>
            <person name="Young S.K."/>
            <person name="Zeng Q."/>
            <person name="Gargeya S."/>
            <person name="Fitzgerald M."/>
            <person name="Haas B."/>
            <person name="Abouelleil A."/>
            <person name="Alvarado L."/>
            <person name="Arachchi H.M."/>
            <person name="Berlin A.M."/>
            <person name="Chapman S.B."/>
            <person name="Goldberg J."/>
            <person name="Griggs A."/>
            <person name="Gujja S."/>
            <person name="Hansen M."/>
            <person name="Howarth C."/>
            <person name="Imamovic A."/>
            <person name="Larimer J."/>
            <person name="McCowan C."/>
            <person name="Montmayeur A."/>
            <person name="Murphy C."/>
            <person name="Neiman D."/>
            <person name="Pearson M."/>
            <person name="Priest M."/>
            <person name="Roberts A."/>
            <person name="Saif S."/>
            <person name="Shea T."/>
            <person name="Sisk P."/>
            <person name="Sykes S."/>
            <person name="Wortman J."/>
            <person name="Nusbaum C."/>
            <person name="Birren B."/>
        </authorList>
    </citation>
    <scope>NUCLEOTIDE SEQUENCE [LARGE SCALE GENOMIC DNA]</scope>
    <source>
        <strain evidence="4">race PST-78</strain>
    </source>
</reference>
<gene>
    <name evidence="3" type="ORF">PSTG_02621</name>
</gene>
<feature type="region of interest" description="Disordered" evidence="1">
    <location>
        <begin position="1"/>
        <end position="23"/>
    </location>
</feature>
<dbReference type="PROSITE" id="PS51704">
    <property type="entry name" value="GP_PDE"/>
    <property type="match status" value="1"/>
</dbReference>
<protein>
    <recommendedName>
        <fullName evidence="2">GP-PDE domain-containing protein</fullName>
    </recommendedName>
</protein>
<dbReference type="GO" id="GO:0006629">
    <property type="term" value="P:lipid metabolic process"/>
    <property type="evidence" value="ECO:0007669"/>
    <property type="project" value="InterPro"/>
</dbReference>
<dbReference type="EMBL" id="AJIL01000013">
    <property type="protein sequence ID" value="KNF04278.1"/>
    <property type="molecule type" value="Genomic_DNA"/>
</dbReference>
<dbReference type="GO" id="GO:0008081">
    <property type="term" value="F:phosphoric diester hydrolase activity"/>
    <property type="evidence" value="ECO:0007669"/>
    <property type="project" value="InterPro"/>
</dbReference>
<sequence length="453" mass="51199">MEARLPTITSRWRKSYPASPQNDTPIRAMGGEPGDHLHVDVGLAPPAEIQVSRLPDVFDAKRKRTSHRCSQPQLGLDSLADEKAYMYHQLRRGPQAIPLLSSGPLNQLLRPPARHPKLAPLNFPRSQHYHPSVMSEESKIPPADNRTTPGDKTSTNLPLCWGHRGASATFPENTLCSFEAAIKDGAEGIESDVHVSADDVILMFHDPSLERTTDGEGKIESLNYRNGIDCFRTLETPHQKIPTFDETLDLLMEKENQHVILNVDCKPNNDPARLFKLIKTSIDRYAAHETSLNGRIILGIWHPKFIQASVEILPDLKKVYIGTSPSTARKYFWESCSGFSMKFSCLVGFEGQKFRQDCIKYHKSLFVWTVNDRLEMIEASKWGVDAILTDKTADYLELRRQMKDDWEAITAETSILFPYRSIHYNGLVSWLWGTIDSYSLARSVGPFHSISTQ</sequence>
<feature type="compositionally biased region" description="Polar residues" evidence="1">
    <location>
        <begin position="145"/>
        <end position="156"/>
    </location>
</feature>
<dbReference type="STRING" id="1165861.A0A0L0VYC5"/>
<comment type="caution">
    <text evidence="3">The sequence shown here is derived from an EMBL/GenBank/DDBJ whole genome shotgun (WGS) entry which is preliminary data.</text>
</comment>
<dbReference type="InterPro" id="IPR017946">
    <property type="entry name" value="PLC-like_Pdiesterase_TIM-brl"/>
</dbReference>
<evidence type="ECO:0000313" key="4">
    <source>
        <dbReference type="Proteomes" id="UP000054564"/>
    </source>
</evidence>
<dbReference type="SUPFAM" id="SSF51695">
    <property type="entry name" value="PLC-like phosphodiesterases"/>
    <property type="match status" value="1"/>
</dbReference>
<evidence type="ECO:0000313" key="3">
    <source>
        <dbReference type="EMBL" id="KNF04278.1"/>
    </source>
</evidence>
<proteinExistence type="predicted"/>
<feature type="domain" description="GP-PDE" evidence="2">
    <location>
        <begin position="158"/>
        <end position="399"/>
    </location>
</feature>
<feature type="region of interest" description="Disordered" evidence="1">
    <location>
        <begin position="126"/>
        <end position="156"/>
    </location>
</feature>
<accession>A0A0L0VYC5</accession>
<organism evidence="3 4">
    <name type="scientific">Puccinia striiformis f. sp. tritici PST-78</name>
    <dbReference type="NCBI Taxonomy" id="1165861"/>
    <lineage>
        <taxon>Eukaryota</taxon>
        <taxon>Fungi</taxon>
        <taxon>Dikarya</taxon>
        <taxon>Basidiomycota</taxon>
        <taxon>Pucciniomycotina</taxon>
        <taxon>Pucciniomycetes</taxon>
        <taxon>Pucciniales</taxon>
        <taxon>Pucciniaceae</taxon>
        <taxon>Puccinia</taxon>
    </lineage>
</organism>
<dbReference type="PANTHER" id="PTHR43805:SF1">
    <property type="entry name" value="GP-PDE DOMAIN-CONTAINING PROTEIN"/>
    <property type="match status" value="1"/>
</dbReference>
<dbReference type="Gene3D" id="3.20.20.190">
    <property type="entry name" value="Phosphatidylinositol (PI) phosphodiesterase"/>
    <property type="match status" value="1"/>
</dbReference>
<dbReference type="Pfam" id="PF03009">
    <property type="entry name" value="GDPD"/>
    <property type="match status" value="1"/>
</dbReference>
<dbReference type="AlphaFoldDB" id="A0A0L0VYC5"/>
<keyword evidence="4" id="KW-1185">Reference proteome</keyword>
<name>A0A0L0VYC5_9BASI</name>
<evidence type="ECO:0000256" key="1">
    <source>
        <dbReference type="SAM" id="MobiDB-lite"/>
    </source>
</evidence>
<evidence type="ECO:0000259" key="2">
    <source>
        <dbReference type="PROSITE" id="PS51704"/>
    </source>
</evidence>
<dbReference type="InterPro" id="IPR030395">
    <property type="entry name" value="GP_PDE_dom"/>
</dbReference>